<evidence type="ECO:0000256" key="3">
    <source>
        <dbReference type="ARBA" id="ARBA00022884"/>
    </source>
</evidence>
<evidence type="ECO:0000313" key="7">
    <source>
        <dbReference type="EMBL" id="OGZ56795.1"/>
    </source>
</evidence>
<dbReference type="GO" id="GO:0006412">
    <property type="term" value="P:translation"/>
    <property type="evidence" value="ECO:0007669"/>
    <property type="project" value="UniProtKB-UniRule"/>
</dbReference>
<gene>
    <name evidence="7" type="ORF">A3J04_03175</name>
</gene>
<evidence type="ECO:0000256" key="1">
    <source>
        <dbReference type="ARBA" id="ARBA00006540"/>
    </source>
</evidence>
<dbReference type="SUPFAM" id="SSF50447">
    <property type="entry name" value="Translation proteins"/>
    <property type="match status" value="1"/>
</dbReference>
<evidence type="ECO:0000256" key="5">
    <source>
        <dbReference type="ARBA" id="ARBA00023274"/>
    </source>
</evidence>
<keyword evidence="5" id="KW-0687">Ribonucleoprotein</keyword>
<proteinExistence type="inferred from homology"/>
<dbReference type="AlphaFoldDB" id="A0A1G2H2U9"/>
<dbReference type="NCBIfam" id="TIGR03625">
    <property type="entry name" value="L3_bact"/>
    <property type="match status" value="1"/>
</dbReference>
<dbReference type="PANTHER" id="PTHR11229">
    <property type="entry name" value="50S RIBOSOMAL PROTEIN L3"/>
    <property type="match status" value="1"/>
</dbReference>
<organism evidence="7 8">
    <name type="scientific">Candidatus Ryanbacteria bacterium RIFCSPLOWO2_02_FULL_47_14</name>
    <dbReference type="NCBI Taxonomy" id="1802129"/>
    <lineage>
        <taxon>Bacteria</taxon>
        <taxon>Candidatus Ryaniibacteriota</taxon>
    </lineage>
</organism>
<evidence type="ECO:0000256" key="2">
    <source>
        <dbReference type="ARBA" id="ARBA00022730"/>
    </source>
</evidence>
<accession>A0A1G2H2U9</accession>
<evidence type="ECO:0000313" key="8">
    <source>
        <dbReference type="Proteomes" id="UP000177954"/>
    </source>
</evidence>
<reference evidence="7 8" key="1">
    <citation type="journal article" date="2016" name="Nat. Commun.">
        <title>Thousands of microbial genomes shed light on interconnected biogeochemical processes in an aquifer system.</title>
        <authorList>
            <person name="Anantharaman K."/>
            <person name="Brown C.T."/>
            <person name="Hug L.A."/>
            <person name="Sharon I."/>
            <person name="Castelle C.J."/>
            <person name="Probst A.J."/>
            <person name="Thomas B.C."/>
            <person name="Singh A."/>
            <person name="Wilkins M.J."/>
            <person name="Karaoz U."/>
            <person name="Brodie E.L."/>
            <person name="Williams K.H."/>
            <person name="Hubbard S.S."/>
            <person name="Banfield J.F."/>
        </authorList>
    </citation>
    <scope>NUCLEOTIDE SEQUENCE [LARGE SCALE GENOMIC DNA]</scope>
</reference>
<dbReference type="GO" id="GO:0003735">
    <property type="term" value="F:structural constituent of ribosome"/>
    <property type="evidence" value="ECO:0007669"/>
    <property type="project" value="UniProtKB-UniRule"/>
</dbReference>
<protein>
    <recommendedName>
        <fullName evidence="6">50S ribosomal protein L3</fullName>
    </recommendedName>
</protein>
<keyword evidence="3" id="KW-0694">RNA-binding</keyword>
<dbReference type="STRING" id="1802129.A3J04_03175"/>
<keyword evidence="4" id="KW-0689">Ribosomal protein</keyword>
<keyword evidence="2" id="KW-0699">rRNA-binding</keyword>
<comment type="caution">
    <text evidence="7">The sequence shown here is derived from an EMBL/GenBank/DDBJ whole genome shotgun (WGS) entry which is preliminary data.</text>
</comment>
<sequence>MHKTVKKFILGKKLEMSQMFLDDGTVIPLTVIQAGPIEVTQIKTKEKDKYESVQIALGKKRKEFKPSEGEFEKGKKIDVSVFAEGDVVKVSGASKGRGFQGVVKRHDFKGAPKTHGTKHAHREPGSIGAVWPQRVVKGTRMAGRMGGERITIRNLRVVKIDPEKNLLYIKGAVPGARGTLLEISG</sequence>
<dbReference type="FunFam" id="2.40.30.10:FF:000004">
    <property type="entry name" value="50S ribosomal protein L3"/>
    <property type="match status" value="1"/>
</dbReference>
<comment type="similarity">
    <text evidence="1">Belongs to the universal ribosomal protein uL3 family.</text>
</comment>
<name>A0A1G2H2U9_9BACT</name>
<dbReference type="GO" id="GO:0019843">
    <property type="term" value="F:rRNA binding"/>
    <property type="evidence" value="ECO:0007669"/>
    <property type="project" value="UniProtKB-KW"/>
</dbReference>
<dbReference type="Gene3D" id="2.40.30.10">
    <property type="entry name" value="Translation factors"/>
    <property type="match status" value="2"/>
</dbReference>
<dbReference type="Proteomes" id="UP000177954">
    <property type="component" value="Unassembled WGS sequence"/>
</dbReference>
<dbReference type="EMBL" id="MHNZ01000007">
    <property type="protein sequence ID" value="OGZ56795.1"/>
    <property type="molecule type" value="Genomic_DNA"/>
</dbReference>
<dbReference type="InterPro" id="IPR009000">
    <property type="entry name" value="Transl_B-barrel_sf"/>
</dbReference>
<dbReference type="GO" id="GO:0022625">
    <property type="term" value="C:cytosolic large ribosomal subunit"/>
    <property type="evidence" value="ECO:0007669"/>
    <property type="project" value="TreeGrafter"/>
</dbReference>
<dbReference type="PANTHER" id="PTHR11229:SF16">
    <property type="entry name" value="LARGE RIBOSOMAL SUBUNIT PROTEIN UL3C"/>
    <property type="match status" value="1"/>
</dbReference>
<dbReference type="InterPro" id="IPR019927">
    <property type="entry name" value="Ribosomal_uL3_bac/org-type"/>
</dbReference>
<evidence type="ECO:0000256" key="6">
    <source>
        <dbReference type="NCBIfam" id="TIGR03625"/>
    </source>
</evidence>
<dbReference type="InterPro" id="IPR000597">
    <property type="entry name" value="Ribosomal_uL3"/>
</dbReference>
<dbReference type="Pfam" id="PF00297">
    <property type="entry name" value="Ribosomal_L3"/>
    <property type="match status" value="1"/>
</dbReference>
<evidence type="ECO:0000256" key="4">
    <source>
        <dbReference type="ARBA" id="ARBA00022980"/>
    </source>
</evidence>